<dbReference type="InterPro" id="IPR051490">
    <property type="entry name" value="THEM6_lcsJ_thioesterase"/>
</dbReference>
<evidence type="ECO:0000313" key="7">
    <source>
        <dbReference type="Proteomes" id="UP000830671"/>
    </source>
</evidence>
<dbReference type="RefSeq" id="XP_049147367.1">
    <property type="nucleotide sequence ID" value="XM_049290222.1"/>
</dbReference>
<dbReference type="PANTHER" id="PTHR12475">
    <property type="match status" value="1"/>
</dbReference>
<keyword evidence="3" id="KW-0040">ANK repeat</keyword>
<dbReference type="SUPFAM" id="SSF52540">
    <property type="entry name" value="P-loop containing nucleoside triphosphate hydrolases"/>
    <property type="match status" value="1"/>
</dbReference>
<dbReference type="InterPro" id="IPR002110">
    <property type="entry name" value="Ankyrin_rpt"/>
</dbReference>
<sequence>MPNARVLLYEYDSVPVLASTKQRLTHEATELLNCIEVERDQCAQRPLIFVAHSLGGILALVNAHNNPQYNPIKDYTRGLAFFANPHGGGNETLVSYGAKCARVINFITNSHQNDLMEAVTSGSLYSDMLQENWKHQLNNYRIYSFYEGTGTIVSRDSATLNMPGDVETIVRINAGHSDICRFDTSMPVDKDNYKQAIHGLKKLSNAACNHLRDILPAPPDTLPSFPTSAAELSGTHQGPLIVHQGENNVLAYTLFPDNPRVQQVLYVVAAEAARRGAFASVGIHVSRSDLLVATRSIASNVLEKKDSSLPSFIKSFVHYRYDEAYEEINQRKHPESCSWIFRTPGMEWWMNSKTHCALWFTGFPGVGKSTLASHLVETLSSSHPTTQKSKTLYAFCHHHENHTGSMVLSIAIHQMIMEEPTLQRFAFDLDDQECFNPAIKPRDRPLQPLWRLLCKLIQKSGVQVVFFVIDAYDLIDHDDQKKLKDLFRLYLSSSEPGKPLLKVFMTSIPFQHIMALQSEWDARSPKTLQTIAASDHENEIGIDIDKFTKREKERIRRLQGYTQRHLSIIDEQLKSYQPKRFLPIALYFRQLETAAPESLQNFLRNLPDDMHVVTEKLVARLPPELLAGSSPLMNCVIHGFQALSKSELAFACRVLEDGLDKDLPFPAECKTPMSDDDKKSIAIRVGRYSPLLEIGANNTIDVFHKSIRDFLLQAAEERENFCLKSHRQAHRDLAVLCMKVIIHKDEWLRAQQRENRSLPSIRIYLGEHTFLLYSVRYWRQHRLEAIPPQTPRHKIDEEILSGVHGIVKMWKDDSTNVYLQDRMIYNLGPSQHRQCLNRNLAPLEVLSALGLDAILQVFIELSQKTPAPRIRRPTERINNAVRLAIQGGHEGCFDILCKSFDISSLEGEDFKGVMADSTWAGSPGLVEKVLRLRRTMIPEFLEALFAAFSTGDRDSLNELTRDRSIFKDHDHFGMSALHAVFAYNHGQTFSKDLSPQEPTNVIVAMCQYLIRNGLDTEEEDNYGFTPLHWACRSGLYCRRQVIECLVSNGANPRSRSVSGLTPLHLAAFFATNIDGFNCLLELGSNELLGIASLGLMTPLHWAVTRPSRRAHFPHEDGEEDITEDIMRSLLRGGADIRRENSRGISVLQWAGRERSQILQAIFSGLDGVQLIQIRHNANIDHSPLWQPLGDLETDSPGRLVPLANAPCTQIRQRDVEEVCETSEPQPARANLWIRIKRRLRLDQGKFKRAVKVPSIAAEKWSLAPISSTVASAVARAILGPEDPSQQSNANSARLSDGMNLVEPTEADYTSPRLSMTMQHASHAVTLGQTGTLALRKKHRTPFGGVGVLRHLSLPIDDNLRSRPDPNNTNKRSQPKRPGVWVRGPQNELRGPGRQARNPYPYGVLYIFRNLNPITNPWRPPSSPNAQPPSGATSVPSPSGPSSSSSSSSARSASAYSHLHRLLLRPDGDGKHRSQSLKEKTTPANQIHKMASAIAKASRTEADFDRVPVRVVRLIRLAGASGLAYAAYKIHWRIVLASFFTGPGKFSRILMLIFALLNLKNMPFVWTYRVWHAIIYHLFIRKSPRLGPRSLFRPMISQSHAPITEIDYNIHKSNSTYFSDLDVSRTHLCTYLLRPGFRQLTHNATTKLVLDPKTSKPARGPLGIMLGAVHCSFRREITAYAPYEMWSRILSWDRKWLYIVTHFVPKGTARPTEWLDPKFGTARVRRNTGGDASSNSADWEKKIYATGVSKYVFKIGRLTVHPAVALEASELLPHRPTEGGWQGGENGVGDESVDLSHVADDGAWDWKMVEKRRREGMRYAAQFAAMDDLHGWLDGADGGDGSALGKFGLG</sequence>
<dbReference type="SUPFAM" id="SSF54637">
    <property type="entry name" value="Thioesterase/thiol ester dehydrase-isomerase"/>
    <property type="match status" value="1"/>
</dbReference>
<dbReference type="PROSITE" id="PS50088">
    <property type="entry name" value="ANK_REPEAT"/>
    <property type="match status" value="1"/>
</dbReference>
<feature type="region of interest" description="Disordered" evidence="4">
    <location>
        <begin position="1356"/>
        <end position="1395"/>
    </location>
</feature>
<organism evidence="6 7">
    <name type="scientific">Colletotrichum lupini</name>
    <dbReference type="NCBI Taxonomy" id="145971"/>
    <lineage>
        <taxon>Eukaryota</taxon>
        <taxon>Fungi</taxon>
        <taxon>Dikarya</taxon>
        <taxon>Ascomycota</taxon>
        <taxon>Pezizomycotina</taxon>
        <taxon>Sordariomycetes</taxon>
        <taxon>Hypocreomycetidae</taxon>
        <taxon>Glomerellales</taxon>
        <taxon>Glomerellaceae</taxon>
        <taxon>Colletotrichum</taxon>
        <taxon>Colletotrichum acutatum species complex</taxon>
    </lineage>
</organism>
<feature type="region of interest" description="Disordered" evidence="4">
    <location>
        <begin position="1280"/>
        <end position="1301"/>
    </location>
</feature>
<dbReference type="Proteomes" id="UP000830671">
    <property type="component" value="Chromosome 5"/>
</dbReference>
<dbReference type="InterPro" id="IPR027417">
    <property type="entry name" value="P-loop_NTPase"/>
</dbReference>
<accession>A0A9Q8SYH9</accession>
<feature type="compositionally biased region" description="Pro residues" evidence="4">
    <location>
        <begin position="1417"/>
        <end position="1426"/>
    </location>
</feature>
<reference evidence="6" key="1">
    <citation type="journal article" date="2021" name="Mol. Plant Microbe Interact.">
        <title>Complete Genome Sequence of the Plant-Pathogenic Fungus Colletotrichum lupini.</title>
        <authorList>
            <person name="Baroncelli R."/>
            <person name="Pensec F."/>
            <person name="Da Lio D."/>
            <person name="Boufleur T."/>
            <person name="Vicente I."/>
            <person name="Sarrocco S."/>
            <person name="Picot A."/>
            <person name="Baraldi E."/>
            <person name="Sukno S."/>
            <person name="Thon M."/>
            <person name="Le Floch G."/>
        </authorList>
    </citation>
    <scope>NUCLEOTIDE SEQUENCE</scope>
    <source>
        <strain evidence="6">IMI 504893</strain>
    </source>
</reference>
<dbReference type="Pfam" id="PF12796">
    <property type="entry name" value="Ank_2"/>
    <property type="match status" value="1"/>
</dbReference>
<name>A0A9Q8SYH9_9PEZI</name>
<evidence type="ECO:0000313" key="6">
    <source>
        <dbReference type="EMBL" id="UQC85755.1"/>
    </source>
</evidence>
<dbReference type="EMBL" id="CP019477">
    <property type="protein sequence ID" value="UQC85755.1"/>
    <property type="molecule type" value="Genomic_DNA"/>
</dbReference>
<dbReference type="InterPro" id="IPR036770">
    <property type="entry name" value="Ankyrin_rpt-contain_sf"/>
</dbReference>
<dbReference type="Pfam" id="PF13279">
    <property type="entry name" value="4HBT_2"/>
    <property type="match status" value="1"/>
</dbReference>
<dbReference type="GeneID" id="73345232"/>
<dbReference type="InterPro" id="IPR029058">
    <property type="entry name" value="AB_hydrolase_fold"/>
</dbReference>
<dbReference type="PROSITE" id="PS50297">
    <property type="entry name" value="ANK_REP_REGION"/>
    <property type="match status" value="1"/>
</dbReference>
<dbReference type="SMART" id="SM00248">
    <property type="entry name" value="ANK"/>
    <property type="match status" value="4"/>
</dbReference>
<feature type="compositionally biased region" description="Basic and acidic residues" evidence="4">
    <location>
        <begin position="1464"/>
        <end position="1480"/>
    </location>
</feature>
<gene>
    <name evidence="6" type="ORF">CLUP02_11254</name>
</gene>
<evidence type="ECO:0000256" key="1">
    <source>
        <dbReference type="ARBA" id="ARBA00022737"/>
    </source>
</evidence>
<dbReference type="InterPro" id="IPR029069">
    <property type="entry name" value="HotDog_dom_sf"/>
</dbReference>
<feature type="compositionally biased region" description="Polar residues" evidence="4">
    <location>
        <begin position="1283"/>
        <end position="1293"/>
    </location>
</feature>
<dbReference type="Pfam" id="PF24883">
    <property type="entry name" value="NPHP3_N"/>
    <property type="match status" value="1"/>
</dbReference>
<comment type="similarity">
    <text evidence="2">Belongs to the lcsJ thioesterase family.</text>
</comment>
<evidence type="ECO:0000256" key="4">
    <source>
        <dbReference type="SAM" id="MobiDB-lite"/>
    </source>
</evidence>
<dbReference type="KEGG" id="clup:CLUP02_11254"/>
<proteinExistence type="inferred from homology"/>
<feature type="compositionally biased region" description="Low complexity" evidence="4">
    <location>
        <begin position="1427"/>
        <end position="1450"/>
    </location>
</feature>
<evidence type="ECO:0000259" key="5">
    <source>
        <dbReference type="Pfam" id="PF24883"/>
    </source>
</evidence>
<protein>
    <recommendedName>
        <fullName evidence="5">Nephrocystin 3-like N-terminal domain-containing protein</fullName>
    </recommendedName>
</protein>
<feature type="region of interest" description="Disordered" evidence="4">
    <location>
        <begin position="1416"/>
        <end position="1450"/>
    </location>
</feature>
<dbReference type="PANTHER" id="PTHR12475:SF4">
    <property type="entry name" value="PROTEIN THEM6"/>
    <property type="match status" value="1"/>
</dbReference>
<dbReference type="InterPro" id="IPR056884">
    <property type="entry name" value="NPHP3-like_N"/>
</dbReference>
<dbReference type="SUPFAM" id="SSF53474">
    <property type="entry name" value="alpha/beta-Hydrolases"/>
    <property type="match status" value="1"/>
</dbReference>
<dbReference type="Gene3D" id="3.40.50.1820">
    <property type="entry name" value="alpha/beta hydrolase"/>
    <property type="match status" value="1"/>
</dbReference>
<keyword evidence="1" id="KW-0677">Repeat</keyword>
<evidence type="ECO:0000256" key="2">
    <source>
        <dbReference type="ARBA" id="ARBA00038476"/>
    </source>
</evidence>
<keyword evidence="7" id="KW-1185">Reference proteome</keyword>
<dbReference type="SUPFAM" id="SSF48403">
    <property type="entry name" value="Ankyrin repeat"/>
    <property type="match status" value="1"/>
</dbReference>
<dbReference type="Gene3D" id="1.25.40.20">
    <property type="entry name" value="Ankyrin repeat-containing domain"/>
    <property type="match status" value="1"/>
</dbReference>
<feature type="repeat" description="ANK" evidence="3">
    <location>
        <begin position="1022"/>
        <end position="1057"/>
    </location>
</feature>
<dbReference type="CDD" id="cd00586">
    <property type="entry name" value="4HBT"/>
    <property type="match status" value="1"/>
</dbReference>
<feature type="region of interest" description="Disordered" evidence="4">
    <location>
        <begin position="1464"/>
        <end position="1483"/>
    </location>
</feature>
<evidence type="ECO:0000256" key="3">
    <source>
        <dbReference type="PROSITE-ProRule" id="PRU00023"/>
    </source>
</evidence>
<feature type="domain" description="Nephrocystin 3-like N-terminal" evidence="5">
    <location>
        <begin position="336"/>
        <end position="507"/>
    </location>
</feature>
<dbReference type="Gene3D" id="3.40.50.300">
    <property type="entry name" value="P-loop containing nucleotide triphosphate hydrolases"/>
    <property type="match status" value="1"/>
</dbReference>